<proteinExistence type="predicted"/>
<name>A0ABQ1U3A1_9FLAO</name>
<evidence type="ECO:0000313" key="5">
    <source>
        <dbReference type="Proteomes" id="UP000655016"/>
    </source>
</evidence>
<keyword evidence="1 2" id="KW-0732">Signal</keyword>
<comment type="caution">
    <text evidence="4">The sequence shown here is derived from an EMBL/GenBank/DDBJ whole genome shotgun (WGS) entry which is preliminary data.</text>
</comment>
<organism evidence="4 5">
    <name type="scientific">Flavobacterium limi</name>
    <dbReference type="NCBI Taxonomy" id="2045105"/>
    <lineage>
        <taxon>Bacteria</taxon>
        <taxon>Pseudomonadati</taxon>
        <taxon>Bacteroidota</taxon>
        <taxon>Flavobacteriia</taxon>
        <taxon>Flavobacteriales</taxon>
        <taxon>Flavobacteriaceae</taxon>
        <taxon>Flavobacterium</taxon>
    </lineage>
</organism>
<feature type="domain" description="Secretion system C-terminal sorting" evidence="3">
    <location>
        <begin position="259"/>
        <end position="326"/>
    </location>
</feature>
<dbReference type="NCBIfam" id="TIGR04183">
    <property type="entry name" value="Por_Secre_tail"/>
    <property type="match status" value="1"/>
</dbReference>
<evidence type="ECO:0000313" key="4">
    <source>
        <dbReference type="EMBL" id="GGF09735.1"/>
    </source>
</evidence>
<dbReference type="EMBL" id="BMKP01000003">
    <property type="protein sequence ID" value="GGF09735.1"/>
    <property type="molecule type" value="Genomic_DNA"/>
</dbReference>
<accession>A0ABQ1U3A1</accession>
<evidence type="ECO:0000259" key="3">
    <source>
        <dbReference type="Pfam" id="PF18962"/>
    </source>
</evidence>
<feature type="signal peptide" evidence="2">
    <location>
        <begin position="1"/>
        <end position="24"/>
    </location>
</feature>
<dbReference type="Pfam" id="PF18962">
    <property type="entry name" value="Por_Secre_tail"/>
    <property type="match status" value="1"/>
</dbReference>
<sequence>MIKKLLFTLLLTSSLISAQSYAPAADQSGSTAIAKNSSVFIGWATGITVVRGPQDIAVPNSPLANVGTPADGMKGGTSGSGIVCLGDGGSATLTFDTPIANGPGFDFAVFENGFKTGGPGFAFLELAFVEVSSDGINFFRFPSHSEIQTTTQVGPFAGIDCRYINNLAGKYINGYGTPFDLSDLPDNILLDKDNITHVKIIDVIGTINPLYASYDSKGNIINEPYATAFGSGGFDLNGVGVINQKTLGNKDFNINSVALYPNPASDIVYINSNEESSVHIFDITGKIVKKLPKANYSEIIVSDIIPGTYLFEINIEEKKIIKKIIIN</sequence>
<dbReference type="RefSeq" id="WP_163393778.1">
    <property type="nucleotide sequence ID" value="NZ_BMKP01000003.1"/>
</dbReference>
<reference evidence="5" key="1">
    <citation type="journal article" date="2019" name="Int. J. Syst. Evol. Microbiol.">
        <title>The Global Catalogue of Microorganisms (GCM) 10K type strain sequencing project: providing services to taxonomists for standard genome sequencing and annotation.</title>
        <authorList>
            <consortium name="The Broad Institute Genomics Platform"/>
            <consortium name="The Broad Institute Genome Sequencing Center for Infectious Disease"/>
            <person name="Wu L."/>
            <person name="Ma J."/>
        </authorList>
    </citation>
    <scope>NUCLEOTIDE SEQUENCE [LARGE SCALE GENOMIC DNA]</scope>
    <source>
        <strain evidence="5">CGMCC 1.16060</strain>
    </source>
</reference>
<gene>
    <name evidence="4" type="ORF">GCM10011518_18620</name>
</gene>
<dbReference type="InterPro" id="IPR026444">
    <property type="entry name" value="Secre_tail"/>
</dbReference>
<feature type="chain" id="PRO_5047206250" description="Secretion system C-terminal sorting domain-containing protein" evidence="2">
    <location>
        <begin position="25"/>
        <end position="327"/>
    </location>
</feature>
<evidence type="ECO:0000256" key="1">
    <source>
        <dbReference type="ARBA" id="ARBA00022729"/>
    </source>
</evidence>
<keyword evidence="5" id="KW-1185">Reference proteome</keyword>
<dbReference type="Proteomes" id="UP000655016">
    <property type="component" value="Unassembled WGS sequence"/>
</dbReference>
<protein>
    <recommendedName>
        <fullName evidence="3">Secretion system C-terminal sorting domain-containing protein</fullName>
    </recommendedName>
</protein>
<evidence type="ECO:0000256" key="2">
    <source>
        <dbReference type="SAM" id="SignalP"/>
    </source>
</evidence>